<sequence>MSMTEEELTNSLHRVGRIYWHRPDTADCLVTVTRLCSTQNERLCSPQQQHQLDRHQNPCLCNRTNQIVQRHRLSTAPLTPLLPTFSSNTSCASTLSQNGSSAPQSHGQKPPISTTKPIHPSNLGAKDLCSKSSNLNDGGVGGSSGLILQSAKRTISSRHRSNGSLSSLSTVSEDLTSSACEPKRTEAGNVASSNRSSLLVSGDIRRESAPSNMYSARTCCHIDDEQNQRSTTYRLHRDFLISQSQVFKALLQPDQGETASASLAATTSIKQDTLTTSVEIALPDPSSFAVLVEYFYMGEFDRLTSAMESGKVRWENVMLNASHLGLSTGLKRQLGGWWRGRKDGLHSVERGVYHRSSLPVLTSDRNGSGGGELGSWYGASSSQTGSGGGRCRAYTTGSRDQVEYKEREVAMTPSTALALASGLVRPATEEGISSGNKRIRTTEPDTESSHRHSLHYRAGSQQNANTARTVVQSPRSRSTSTSSHLHRTRKSMDASWPLESLKAPVEEQLQRDQGRSNDGRAVSWHGRAERPSAMRQLLLGGGGGGGGGGKRRRALSNLAYYCSSTRTQGSTISAPVKQ</sequence>
<feature type="compositionally biased region" description="Basic and acidic residues" evidence="1">
    <location>
        <begin position="504"/>
        <end position="518"/>
    </location>
</feature>
<feature type="region of interest" description="Disordered" evidence="1">
    <location>
        <begin position="155"/>
        <end position="194"/>
    </location>
</feature>
<dbReference type="OrthoDB" id="3366352at2759"/>
<evidence type="ECO:0000313" key="4">
    <source>
        <dbReference type="Proteomes" id="UP000324022"/>
    </source>
</evidence>
<feature type="compositionally biased region" description="Gly residues" evidence="1">
    <location>
        <begin position="539"/>
        <end position="548"/>
    </location>
</feature>
<dbReference type="InterPro" id="IPR000210">
    <property type="entry name" value="BTB/POZ_dom"/>
</dbReference>
<evidence type="ECO:0000256" key="1">
    <source>
        <dbReference type="SAM" id="MobiDB-lite"/>
    </source>
</evidence>
<organism evidence="3 4">
    <name type="scientific">Ustilago trichophora</name>
    <dbReference type="NCBI Taxonomy" id="86804"/>
    <lineage>
        <taxon>Eukaryota</taxon>
        <taxon>Fungi</taxon>
        <taxon>Dikarya</taxon>
        <taxon>Basidiomycota</taxon>
        <taxon>Ustilaginomycotina</taxon>
        <taxon>Ustilaginomycetes</taxon>
        <taxon>Ustilaginales</taxon>
        <taxon>Ustilaginaceae</taxon>
        <taxon>Ustilago</taxon>
    </lineage>
</organism>
<name>A0A5C3E4M3_9BASI</name>
<evidence type="ECO:0000313" key="3">
    <source>
        <dbReference type="EMBL" id="SPO25663.1"/>
    </source>
</evidence>
<proteinExistence type="predicted"/>
<dbReference type="EMBL" id="OOIN01000012">
    <property type="protein sequence ID" value="SPO25663.1"/>
    <property type="molecule type" value="Genomic_DNA"/>
</dbReference>
<gene>
    <name evidence="3" type="ORF">UTRI_03028</name>
</gene>
<protein>
    <recommendedName>
        <fullName evidence="2">BTB domain-containing protein</fullName>
    </recommendedName>
</protein>
<keyword evidence="4" id="KW-1185">Reference proteome</keyword>
<accession>A0A5C3E4M3</accession>
<feature type="region of interest" description="Disordered" evidence="1">
    <location>
        <begin position="421"/>
        <end position="550"/>
    </location>
</feature>
<feature type="domain" description="BTB" evidence="2">
    <location>
        <begin position="220"/>
        <end position="304"/>
    </location>
</feature>
<feature type="compositionally biased region" description="Low complexity" evidence="1">
    <location>
        <begin position="162"/>
        <end position="178"/>
    </location>
</feature>
<dbReference type="Gene3D" id="3.30.710.10">
    <property type="entry name" value="Potassium Channel Kv1.1, Chain A"/>
    <property type="match status" value="1"/>
</dbReference>
<reference evidence="3 4" key="1">
    <citation type="submission" date="2018-03" db="EMBL/GenBank/DDBJ databases">
        <authorList>
            <person name="Guldener U."/>
        </authorList>
    </citation>
    <scope>NUCLEOTIDE SEQUENCE [LARGE SCALE GENOMIC DNA]</scope>
    <source>
        <strain evidence="3 4">NBRC100155</strain>
    </source>
</reference>
<dbReference type="PROSITE" id="PS50097">
    <property type="entry name" value="BTB"/>
    <property type="match status" value="1"/>
</dbReference>
<dbReference type="CDD" id="cd18186">
    <property type="entry name" value="BTB_POZ_ZBTB_KLHL-like"/>
    <property type="match status" value="1"/>
</dbReference>
<evidence type="ECO:0000259" key="2">
    <source>
        <dbReference type="PROSITE" id="PS50097"/>
    </source>
</evidence>
<feature type="compositionally biased region" description="Basic and acidic residues" evidence="1">
    <location>
        <begin position="440"/>
        <end position="450"/>
    </location>
</feature>
<dbReference type="Proteomes" id="UP000324022">
    <property type="component" value="Unassembled WGS sequence"/>
</dbReference>
<dbReference type="InterPro" id="IPR011333">
    <property type="entry name" value="SKP1/BTB/POZ_sf"/>
</dbReference>
<feature type="compositionally biased region" description="Polar residues" evidence="1">
    <location>
        <begin position="91"/>
        <end position="116"/>
    </location>
</feature>
<feature type="region of interest" description="Disordered" evidence="1">
    <location>
        <begin position="90"/>
        <end position="130"/>
    </location>
</feature>
<feature type="compositionally biased region" description="Low complexity" evidence="1">
    <location>
        <begin position="468"/>
        <end position="483"/>
    </location>
</feature>
<dbReference type="AlphaFoldDB" id="A0A5C3E4M3"/>